<dbReference type="RefSeq" id="XP_033447877.1">
    <property type="nucleotide sequence ID" value="XM_033587783.1"/>
</dbReference>
<organism evidence="1 2">
    <name type="scientific">Didymella exigua CBS 183.55</name>
    <dbReference type="NCBI Taxonomy" id="1150837"/>
    <lineage>
        <taxon>Eukaryota</taxon>
        <taxon>Fungi</taxon>
        <taxon>Dikarya</taxon>
        <taxon>Ascomycota</taxon>
        <taxon>Pezizomycotina</taxon>
        <taxon>Dothideomycetes</taxon>
        <taxon>Pleosporomycetidae</taxon>
        <taxon>Pleosporales</taxon>
        <taxon>Pleosporineae</taxon>
        <taxon>Didymellaceae</taxon>
        <taxon>Didymella</taxon>
    </lineage>
</organism>
<dbReference type="AlphaFoldDB" id="A0A6A5RH32"/>
<keyword evidence="2" id="KW-1185">Reference proteome</keyword>
<evidence type="ECO:0000313" key="2">
    <source>
        <dbReference type="Proteomes" id="UP000800082"/>
    </source>
</evidence>
<gene>
    <name evidence="1" type="ORF">M421DRAFT_171745</name>
</gene>
<proteinExistence type="predicted"/>
<sequence>MLMKLMFVDVEDVGRARLHTQSSCTTTSCTAARKRCSSRKYRYYCCARCHSCGCDSLESCWVSRSGGSSKPS</sequence>
<accession>A0A6A5RH32</accession>
<dbReference type="PROSITE" id="PS51257">
    <property type="entry name" value="PROKAR_LIPOPROTEIN"/>
    <property type="match status" value="1"/>
</dbReference>
<dbReference type="GeneID" id="54345430"/>
<protein>
    <submittedName>
        <fullName evidence="1">Uncharacterized protein</fullName>
    </submittedName>
</protein>
<name>A0A6A5RH32_9PLEO</name>
<evidence type="ECO:0000313" key="1">
    <source>
        <dbReference type="EMBL" id="KAF1927625.1"/>
    </source>
</evidence>
<dbReference type="Proteomes" id="UP000800082">
    <property type="component" value="Unassembled WGS sequence"/>
</dbReference>
<dbReference type="EMBL" id="ML978971">
    <property type="protein sequence ID" value="KAF1927625.1"/>
    <property type="molecule type" value="Genomic_DNA"/>
</dbReference>
<reference evidence="1" key="1">
    <citation type="journal article" date="2020" name="Stud. Mycol.">
        <title>101 Dothideomycetes genomes: a test case for predicting lifestyles and emergence of pathogens.</title>
        <authorList>
            <person name="Haridas S."/>
            <person name="Albert R."/>
            <person name="Binder M."/>
            <person name="Bloem J."/>
            <person name="Labutti K."/>
            <person name="Salamov A."/>
            <person name="Andreopoulos B."/>
            <person name="Baker S."/>
            <person name="Barry K."/>
            <person name="Bills G."/>
            <person name="Bluhm B."/>
            <person name="Cannon C."/>
            <person name="Castanera R."/>
            <person name="Culley D."/>
            <person name="Daum C."/>
            <person name="Ezra D."/>
            <person name="Gonzalez J."/>
            <person name="Henrissat B."/>
            <person name="Kuo A."/>
            <person name="Liang C."/>
            <person name="Lipzen A."/>
            <person name="Lutzoni F."/>
            <person name="Magnuson J."/>
            <person name="Mondo S."/>
            <person name="Nolan M."/>
            <person name="Ohm R."/>
            <person name="Pangilinan J."/>
            <person name="Park H.-J."/>
            <person name="Ramirez L."/>
            <person name="Alfaro M."/>
            <person name="Sun H."/>
            <person name="Tritt A."/>
            <person name="Yoshinaga Y."/>
            <person name="Zwiers L.-H."/>
            <person name="Turgeon B."/>
            <person name="Goodwin S."/>
            <person name="Spatafora J."/>
            <person name="Crous P."/>
            <person name="Grigoriev I."/>
        </authorList>
    </citation>
    <scope>NUCLEOTIDE SEQUENCE</scope>
    <source>
        <strain evidence="1">CBS 183.55</strain>
    </source>
</reference>